<sequence length="55" mass="6754">MDKNRIRIEKQETAARLDTIYEQIKNYPTPIAGCDEQFNFLLTERHRLWEMIEQR</sequence>
<dbReference type="AlphaFoldDB" id="A0A170PSN5"/>
<organism evidence="1">
    <name type="scientific">hydrothermal vent metagenome</name>
    <dbReference type="NCBI Taxonomy" id="652676"/>
    <lineage>
        <taxon>unclassified sequences</taxon>
        <taxon>metagenomes</taxon>
        <taxon>ecological metagenomes</taxon>
    </lineage>
</organism>
<proteinExistence type="predicted"/>
<accession>A0A170PSN5</accession>
<gene>
    <name evidence="1" type="ORF">MGWOODY_XGa1968</name>
</gene>
<evidence type="ECO:0000313" key="1">
    <source>
        <dbReference type="EMBL" id="CUS55316.1"/>
    </source>
</evidence>
<dbReference type="EMBL" id="CZRL01000133">
    <property type="protein sequence ID" value="CUS55316.1"/>
    <property type="molecule type" value="Genomic_DNA"/>
</dbReference>
<protein>
    <submittedName>
        <fullName evidence="1">Uncharacterized protein</fullName>
    </submittedName>
</protein>
<name>A0A170PSN5_9ZZZZ</name>
<reference evidence="1" key="1">
    <citation type="submission" date="2015-10" db="EMBL/GenBank/DDBJ databases">
        <authorList>
            <person name="Gilbert D.G."/>
        </authorList>
    </citation>
    <scope>NUCLEOTIDE SEQUENCE</scope>
</reference>